<dbReference type="GO" id="GO:0005524">
    <property type="term" value="F:ATP binding"/>
    <property type="evidence" value="ECO:0007669"/>
    <property type="project" value="UniProtKB-KW"/>
</dbReference>
<keyword evidence="8" id="KW-1185">Reference proteome</keyword>
<dbReference type="PANTHER" id="PTHR10534:SF2">
    <property type="entry name" value="PYRIDOXAL KINASE"/>
    <property type="match status" value="1"/>
</dbReference>
<dbReference type="PANTHER" id="PTHR10534">
    <property type="entry name" value="PYRIDOXAL KINASE"/>
    <property type="match status" value="1"/>
</dbReference>
<name>A0A081K5E1_9GAMM</name>
<evidence type="ECO:0000256" key="1">
    <source>
        <dbReference type="ARBA" id="ARBA00012104"/>
    </source>
</evidence>
<evidence type="ECO:0000256" key="4">
    <source>
        <dbReference type="ARBA" id="ARBA00022777"/>
    </source>
</evidence>
<evidence type="ECO:0000256" key="5">
    <source>
        <dbReference type="ARBA" id="ARBA00022840"/>
    </source>
</evidence>
<sequence length="282" mass="30138">MNILSVQSHVSVGHAGNASAVFPLQRMGINVWPVYTVLFSNSGASRKGSTVSAGWVKEILAGVDALGVMAQCNAILSGYLGEPGTADALADAVSSMKQQHPDLLYCCDPVMGDDGRVYVDEDLPALFLNTLIPLADMVTPNQFELELLTGCSISNLKSILEAGRKLLAAGPEVVLVTSVAVSDMDSDVIGMIALTEHDTWYVQTPFFEKPGAIGGSGDVATAVFLARYLLSKDLKLALEYTAGVMFALFEYACQQGSRDLLLIEAQDKLMNPPQFNAQRLSE</sequence>
<evidence type="ECO:0000313" key="7">
    <source>
        <dbReference type="EMBL" id="KEI69367.1"/>
    </source>
</evidence>
<keyword evidence="2" id="KW-0808">Transferase</keyword>
<dbReference type="GO" id="GO:0009443">
    <property type="term" value="P:pyridoxal 5'-phosphate salvage"/>
    <property type="evidence" value="ECO:0007669"/>
    <property type="project" value="InterPro"/>
</dbReference>
<dbReference type="SUPFAM" id="SSF53613">
    <property type="entry name" value="Ribokinase-like"/>
    <property type="match status" value="1"/>
</dbReference>
<dbReference type="Gene3D" id="3.40.1190.20">
    <property type="match status" value="1"/>
</dbReference>
<dbReference type="Proteomes" id="UP000027997">
    <property type="component" value="Unassembled WGS sequence"/>
</dbReference>
<dbReference type="InterPro" id="IPR013749">
    <property type="entry name" value="PM/HMP-P_kinase-1"/>
</dbReference>
<reference evidence="7 8" key="1">
    <citation type="submission" date="2014-06" db="EMBL/GenBank/DDBJ databases">
        <title>Whole Genome Sequences of Three Symbiotic Endozoicomonas Bacteria.</title>
        <authorList>
            <person name="Neave M.J."/>
            <person name="Apprill A."/>
            <person name="Voolstra C.R."/>
        </authorList>
    </citation>
    <scope>NUCLEOTIDE SEQUENCE [LARGE SCALE GENOMIC DNA]</scope>
    <source>
        <strain evidence="7 8">DSM 22380</strain>
    </source>
</reference>
<gene>
    <name evidence="7" type="ORF">GV64_00205</name>
</gene>
<protein>
    <recommendedName>
        <fullName evidence="1">pyridoxal kinase</fullName>
        <ecNumber evidence="1">2.7.1.35</ecNumber>
    </recommendedName>
</protein>
<dbReference type="GO" id="GO:0005829">
    <property type="term" value="C:cytosol"/>
    <property type="evidence" value="ECO:0007669"/>
    <property type="project" value="TreeGrafter"/>
</dbReference>
<dbReference type="EC" id="2.7.1.35" evidence="1"/>
<keyword evidence="4" id="KW-0418">Kinase</keyword>
<dbReference type="NCBIfam" id="TIGR00687">
    <property type="entry name" value="pyridox_kin"/>
    <property type="match status" value="1"/>
</dbReference>
<dbReference type="AlphaFoldDB" id="A0A081K5E1"/>
<proteinExistence type="predicted"/>
<evidence type="ECO:0000259" key="6">
    <source>
        <dbReference type="Pfam" id="PF08543"/>
    </source>
</evidence>
<dbReference type="InterPro" id="IPR004625">
    <property type="entry name" value="PyrdxlKinase"/>
</dbReference>
<evidence type="ECO:0000256" key="2">
    <source>
        <dbReference type="ARBA" id="ARBA00022679"/>
    </source>
</evidence>
<keyword evidence="3" id="KW-0547">Nucleotide-binding</keyword>
<dbReference type="Pfam" id="PF08543">
    <property type="entry name" value="Phos_pyr_kin"/>
    <property type="match status" value="1"/>
</dbReference>
<dbReference type="GO" id="GO:0008478">
    <property type="term" value="F:pyridoxal kinase activity"/>
    <property type="evidence" value="ECO:0007669"/>
    <property type="project" value="UniProtKB-EC"/>
</dbReference>
<organism evidence="7 8">
    <name type="scientific">Endozoicomonas elysicola</name>
    <dbReference type="NCBI Taxonomy" id="305900"/>
    <lineage>
        <taxon>Bacteria</taxon>
        <taxon>Pseudomonadati</taxon>
        <taxon>Pseudomonadota</taxon>
        <taxon>Gammaproteobacteria</taxon>
        <taxon>Oceanospirillales</taxon>
        <taxon>Endozoicomonadaceae</taxon>
        <taxon>Endozoicomonas</taxon>
    </lineage>
</organism>
<accession>A0A081K5E1</accession>
<dbReference type="STRING" id="305900.GV64_00205"/>
<dbReference type="NCBIfam" id="NF004398">
    <property type="entry name" value="PRK05756.1"/>
    <property type="match status" value="1"/>
</dbReference>
<dbReference type="CDD" id="cd01173">
    <property type="entry name" value="pyridoxal_pyridoxamine_kinase"/>
    <property type="match status" value="1"/>
</dbReference>
<comment type="caution">
    <text evidence="7">The sequence shown here is derived from an EMBL/GenBank/DDBJ whole genome shotgun (WGS) entry which is preliminary data.</text>
</comment>
<evidence type="ECO:0000313" key="8">
    <source>
        <dbReference type="Proteomes" id="UP000027997"/>
    </source>
</evidence>
<dbReference type="RefSeq" id="WP_026258254.1">
    <property type="nucleotide sequence ID" value="NZ_JOJP01000001.1"/>
</dbReference>
<evidence type="ECO:0000256" key="3">
    <source>
        <dbReference type="ARBA" id="ARBA00022741"/>
    </source>
</evidence>
<feature type="domain" description="Pyridoxamine kinase/Phosphomethylpyrimidine kinase" evidence="6">
    <location>
        <begin position="41"/>
        <end position="239"/>
    </location>
</feature>
<dbReference type="InterPro" id="IPR029056">
    <property type="entry name" value="Ribokinase-like"/>
</dbReference>
<keyword evidence="5" id="KW-0067">ATP-binding</keyword>
<dbReference type="eggNOG" id="COG2240">
    <property type="taxonomic scope" value="Bacteria"/>
</dbReference>
<dbReference type="EMBL" id="JOJP01000001">
    <property type="protein sequence ID" value="KEI69367.1"/>
    <property type="molecule type" value="Genomic_DNA"/>
</dbReference>